<dbReference type="EMBL" id="CP030041">
    <property type="protein sequence ID" value="AWW30855.1"/>
    <property type="molecule type" value="Genomic_DNA"/>
</dbReference>
<dbReference type="OrthoDB" id="596910at2"/>
<accession>A0A2Z4IIX8</accession>
<evidence type="ECO:0000313" key="2">
    <source>
        <dbReference type="EMBL" id="AWW30855.1"/>
    </source>
</evidence>
<dbReference type="Proteomes" id="UP000248688">
    <property type="component" value="Chromosome"/>
</dbReference>
<dbReference type="Gene3D" id="3.40.50.720">
    <property type="entry name" value="NAD(P)-binding Rossmann-like Domain"/>
    <property type="match status" value="1"/>
</dbReference>
<dbReference type="KEGG" id="est:DN752_12355"/>
<dbReference type="GO" id="GO:0004029">
    <property type="term" value="F:aldehyde dehydrogenase (NAD+) activity"/>
    <property type="evidence" value="ECO:0007669"/>
    <property type="project" value="TreeGrafter"/>
</dbReference>
<dbReference type="Pfam" id="PF01370">
    <property type="entry name" value="Epimerase"/>
    <property type="match status" value="1"/>
</dbReference>
<organism evidence="2 3">
    <name type="scientific">Echinicola strongylocentroti</name>
    <dbReference type="NCBI Taxonomy" id="1795355"/>
    <lineage>
        <taxon>Bacteria</taxon>
        <taxon>Pseudomonadati</taxon>
        <taxon>Bacteroidota</taxon>
        <taxon>Cytophagia</taxon>
        <taxon>Cytophagales</taxon>
        <taxon>Cyclobacteriaceae</taxon>
        <taxon>Echinicola</taxon>
    </lineage>
</organism>
<dbReference type="GO" id="GO:0005737">
    <property type="term" value="C:cytoplasm"/>
    <property type="evidence" value="ECO:0007669"/>
    <property type="project" value="TreeGrafter"/>
</dbReference>
<proteinExistence type="predicted"/>
<dbReference type="AlphaFoldDB" id="A0A2Z4IIX8"/>
<keyword evidence="3" id="KW-1185">Reference proteome</keyword>
<feature type="domain" description="NAD-dependent epimerase/dehydratase" evidence="1">
    <location>
        <begin position="3"/>
        <end position="211"/>
    </location>
</feature>
<reference evidence="2 3" key="1">
    <citation type="submission" date="2018-06" db="EMBL/GenBank/DDBJ databases">
        <title>Echinicola strongylocentroti sp. nov., isolated from a sea urchin Strongylocentrotus intermedius.</title>
        <authorList>
            <person name="Bae S.S."/>
        </authorList>
    </citation>
    <scope>NUCLEOTIDE SEQUENCE [LARGE SCALE GENOMIC DNA]</scope>
    <source>
        <strain evidence="2 3">MEBiC08714</strain>
    </source>
</reference>
<dbReference type="SUPFAM" id="SSF51735">
    <property type="entry name" value="NAD(P)-binding Rossmann-fold domains"/>
    <property type="match status" value="1"/>
</dbReference>
<protein>
    <submittedName>
        <fullName evidence="2">Dihydroflavonol 4-reductase</fullName>
    </submittedName>
</protein>
<dbReference type="InterPro" id="IPR001509">
    <property type="entry name" value="Epimerase_deHydtase"/>
</dbReference>
<evidence type="ECO:0000313" key="3">
    <source>
        <dbReference type="Proteomes" id="UP000248688"/>
    </source>
</evidence>
<gene>
    <name evidence="2" type="ORF">DN752_12355</name>
</gene>
<evidence type="ECO:0000259" key="1">
    <source>
        <dbReference type="Pfam" id="PF01370"/>
    </source>
</evidence>
<dbReference type="PANTHER" id="PTHR48079:SF6">
    <property type="entry name" value="NAD(P)-BINDING DOMAIN-CONTAINING PROTEIN-RELATED"/>
    <property type="match status" value="1"/>
</dbReference>
<name>A0A2Z4IIX8_9BACT</name>
<dbReference type="InterPro" id="IPR051783">
    <property type="entry name" value="NAD(P)-dependent_oxidoreduct"/>
</dbReference>
<dbReference type="InterPro" id="IPR036291">
    <property type="entry name" value="NAD(P)-bd_dom_sf"/>
</dbReference>
<dbReference type="RefSeq" id="WP_112784232.1">
    <property type="nucleotide sequence ID" value="NZ_CP030041.1"/>
</dbReference>
<sequence length="319" mass="36089">MKILITGITGLFGSYLAREFSVMGEIHGLKRPHSSTDLLGGFSEQVIWHEGDINDYQSLQMAFKGMDLIVHAAGLVSFSQKDKSQLLKVNYEGTTNVVNVMLELGVKRLVHVSSVAALGRTPDQRIVDENHKWVDSPWNTPYAISKYLGELEVWRGVQEGLKALVVNPAVLLARESETRSSAQIYRYVSEGHRFYPKGDINFIDIRDAASITYQLYLNDHWEERFILSKGSLPYQSFFAAMAKQMGKNAPKFAVGGMMISLATTWSQIKQIFGAKPLLNRQTAMIAQRPISFDNQKVSDAIHYEYRSLKETFQWAMNKK</sequence>
<dbReference type="PANTHER" id="PTHR48079">
    <property type="entry name" value="PROTEIN YEEZ"/>
    <property type="match status" value="1"/>
</dbReference>